<dbReference type="Proteomes" id="UP000661435">
    <property type="component" value="Unassembled WGS sequence"/>
</dbReference>
<feature type="signal peptide" evidence="2">
    <location>
        <begin position="1"/>
        <end position="20"/>
    </location>
</feature>
<proteinExistence type="predicted"/>
<accession>A0A8J6JDF1</accession>
<feature type="compositionally biased region" description="Pro residues" evidence="1">
    <location>
        <begin position="54"/>
        <end position="70"/>
    </location>
</feature>
<feature type="compositionally biased region" description="Low complexity" evidence="1">
    <location>
        <begin position="29"/>
        <end position="39"/>
    </location>
</feature>
<feature type="region of interest" description="Disordered" evidence="1">
    <location>
        <begin position="22"/>
        <end position="98"/>
    </location>
</feature>
<dbReference type="AlphaFoldDB" id="A0A8J6JDF1"/>
<dbReference type="RefSeq" id="WP_186906229.1">
    <property type="nucleotide sequence ID" value="NZ_JACOPP010000001.1"/>
</dbReference>
<evidence type="ECO:0000256" key="1">
    <source>
        <dbReference type="SAM" id="MobiDB-lite"/>
    </source>
</evidence>
<organism evidence="3 4">
    <name type="scientific">Lawsonibacter hominis</name>
    <dbReference type="NCBI Taxonomy" id="2763053"/>
    <lineage>
        <taxon>Bacteria</taxon>
        <taxon>Bacillati</taxon>
        <taxon>Bacillota</taxon>
        <taxon>Clostridia</taxon>
        <taxon>Eubacteriales</taxon>
        <taxon>Oscillospiraceae</taxon>
        <taxon>Lawsonibacter</taxon>
    </lineage>
</organism>
<evidence type="ECO:0000256" key="2">
    <source>
        <dbReference type="SAM" id="SignalP"/>
    </source>
</evidence>
<keyword evidence="4" id="KW-1185">Reference proteome</keyword>
<keyword evidence="2" id="KW-0732">Signal</keyword>
<gene>
    <name evidence="3" type="ORF">H8S57_01135</name>
</gene>
<dbReference type="EMBL" id="JACOPP010000001">
    <property type="protein sequence ID" value="MBC5732330.1"/>
    <property type="molecule type" value="Genomic_DNA"/>
</dbReference>
<feature type="chain" id="PRO_5038357780" evidence="2">
    <location>
        <begin position="21"/>
        <end position="256"/>
    </location>
</feature>
<protein>
    <submittedName>
        <fullName evidence="3">Uncharacterized protein</fullName>
    </submittedName>
</protein>
<evidence type="ECO:0000313" key="3">
    <source>
        <dbReference type="EMBL" id="MBC5732330.1"/>
    </source>
</evidence>
<name>A0A8J6JDF1_9FIRM</name>
<reference evidence="3" key="1">
    <citation type="submission" date="2020-08" db="EMBL/GenBank/DDBJ databases">
        <title>Genome public.</title>
        <authorList>
            <person name="Liu C."/>
            <person name="Sun Q."/>
        </authorList>
    </citation>
    <scope>NUCLEOTIDE SEQUENCE</scope>
    <source>
        <strain evidence="3">NSJ-51</strain>
    </source>
</reference>
<sequence>MKRLIPLVAVLFLLAGYTQGCGPGVENVPTPETEATPTPLASVRPTVALTPAPSAAPEPTPEPTPPPEPSEPVLVDPVPMPEETQVLPTPTPEQGGTAVPDDETVLAAYRQAVEVFGWFQMATLPADPADQVAVGEILYSRVDYPGLATLADLRGYLKNRFSDELVESLLPAGGTQYVDLNGALYVQEGARGADITKGGETAQVLRDGNPDRCTVQVTVEVLDPEQGFAVVGSETYDFPYEKVGDKWIFTSFSLVR</sequence>
<comment type="caution">
    <text evidence="3">The sequence shown here is derived from an EMBL/GenBank/DDBJ whole genome shotgun (WGS) entry which is preliminary data.</text>
</comment>
<evidence type="ECO:0000313" key="4">
    <source>
        <dbReference type="Proteomes" id="UP000661435"/>
    </source>
</evidence>